<feature type="transmembrane region" description="Helical" evidence="7">
    <location>
        <begin position="113"/>
        <end position="134"/>
    </location>
</feature>
<feature type="compositionally biased region" description="Polar residues" evidence="6">
    <location>
        <begin position="413"/>
        <end position="423"/>
    </location>
</feature>
<feature type="transmembrane region" description="Helical" evidence="7">
    <location>
        <begin position="141"/>
        <end position="164"/>
    </location>
</feature>
<feature type="transmembrane region" description="Helical" evidence="7">
    <location>
        <begin position="287"/>
        <end position="305"/>
    </location>
</feature>
<organism evidence="9 10">
    <name type="scientific">Actinomadura sediminis</name>
    <dbReference type="NCBI Taxonomy" id="1038904"/>
    <lineage>
        <taxon>Bacteria</taxon>
        <taxon>Bacillati</taxon>
        <taxon>Actinomycetota</taxon>
        <taxon>Actinomycetes</taxon>
        <taxon>Streptosporangiales</taxon>
        <taxon>Thermomonosporaceae</taxon>
        <taxon>Actinomadura</taxon>
    </lineage>
</organism>
<keyword evidence="2" id="KW-1003">Cell membrane</keyword>
<keyword evidence="10" id="KW-1185">Reference proteome</keyword>
<feature type="transmembrane region" description="Helical" evidence="7">
    <location>
        <begin position="176"/>
        <end position="199"/>
    </location>
</feature>
<evidence type="ECO:0000256" key="7">
    <source>
        <dbReference type="SAM" id="Phobius"/>
    </source>
</evidence>
<evidence type="ECO:0000256" key="6">
    <source>
        <dbReference type="SAM" id="MobiDB-lite"/>
    </source>
</evidence>
<dbReference type="InterPro" id="IPR011701">
    <property type="entry name" value="MFS"/>
</dbReference>
<dbReference type="Pfam" id="PF07690">
    <property type="entry name" value="MFS_1"/>
    <property type="match status" value="1"/>
</dbReference>
<evidence type="ECO:0000256" key="2">
    <source>
        <dbReference type="ARBA" id="ARBA00022475"/>
    </source>
</evidence>
<evidence type="ECO:0000256" key="5">
    <source>
        <dbReference type="ARBA" id="ARBA00023136"/>
    </source>
</evidence>
<feature type="transmembrane region" description="Helical" evidence="7">
    <location>
        <begin position="311"/>
        <end position="333"/>
    </location>
</feature>
<name>A0ABW3EPF9_9ACTN</name>
<dbReference type="CDD" id="cd17324">
    <property type="entry name" value="MFS_NepI_like"/>
    <property type="match status" value="1"/>
</dbReference>
<dbReference type="InterPro" id="IPR050189">
    <property type="entry name" value="MFS_Efflux_Transporters"/>
</dbReference>
<evidence type="ECO:0000256" key="4">
    <source>
        <dbReference type="ARBA" id="ARBA00022989"/>
    </source>
</evidence>
<dbReference type="InterPro" id="IPR020846">
    <property type="entry name" value="MFS_dom"/>
</dbReference>
<protein>
    <submittedName>
        <fullName evidence="9">MFS transporter</fullName>
    </submittedName>
</protein>
<sequence>MHDVSGKPPSAPADGPPRRPFAVLTVAAATFTVVTSEMLPVGLLTPIGASLDVGAGTAGWTLTVTGLVAAVSAPFVPRAVGRADRRTALVALMLLLAAANLLAAWAPNFPVLVGARVLVGLGMGGVWTLAAGLAPRLVPPASVGAATSLVFSGIAVASVLGVPLGTYLQALAGWRAAFAAAAGLAVAVAAAMAVLLPRLPAGRAPRRDARTAAHPIARPSVRTGLVITALLVTGHFAVYTFVRPVLEESAGLGPGAVGTLLLAYGLAGVAGNFVAGLRAPGAPRATLAVLAGGLACAVVLVPAFGTTLAGAAVLMVAWGLAYGGVSVGAQTWLMASAPGDTERATALFVGVFNGAIALGAFAGGLVMDGPGGVPYLGAALAAAALLTALAGRAPDAARSGPADDRHPAGPAHRSSTSSEAGPA</sequence>
<comment type="caution">
    <text evidence="9">The sequence shown here is derived from an EMBL/GenBank/DDBJ whole genome shotgun (WGS) entry which is preliminary data.</text>
</comment>
<feature type="transmembrane region" description="Helical" evidence="7">
    <location>
        <begin position="254"/>
        <end position="275"/>
    </location>
</feature>
<dbReference type="SUPFAM" id="SSF103473">
    <property type="entry name" value="MFS general substrate transporter"/>
    <property type="match status" value="1"/>
</dbReference>
<dbReference type="InterPro" id="IPR036259">
    <property type="entry name" value="MFS_trans_sf"/>
</dbReference>
<dbReference type="PANTHER" id="PTHR43124:SF3">
    <property type="entry name" value="CHLORAMPHENICOL EFFLUX PUMP RV0191"/>
    <property type="match status" value="1"/>
</dbReference>
<keyword evidence="4 7" id="KW-1133">Transmembrane helix</keyword>
<dbReference type="RefSeq" id="WP_378298301.1">
    <property type="nucleotide sequence ID" value="NZ_JBHTJA010000017.1"/>
</dbReference>
<feature type="transmembrane region" description="Helical" evidence="7">
    <location>
        <begin position="373"/>
        <end position="391"/>
    </location>
</feature>
<dbReference type="Proteomes" id="UP001596972">
    <property type="component" value="Unassembled WGS sequence"/>
</dbReference>
<evidence type="ECO:0000256" key="1">
    <source>
        <dbReference type="ARBA" id="ARBA00004651"/>
    </source>
</evidence>
<feature type="transmembrane region" description="Helical" evidence="7">
    <location>
        <begin position="57"/>
        <end position="76"/>
    </location>
</feature>
<dbReference type="PROSITE" id="PS50850">
    <property type="entry name" value="MFS"/>
    <property type="match status" value="1"/>
</dbReference>
<feature type="transmembrane region" description="Helical" evidence="7">
    <location>
        <begin position="21"/>
        <end position="45"/>
    </location>
</feature>
<keyword evidence="5 7" id="KW-0472">Membrane</keyword>
<proteinExistence type="predicted"/>
<dbReference type="PANTHER" id="PTHR43124">
    <property type="entry name" value="PURINE EFFLUX PUMP PBUE"/>
    <property type="match status" value="1"/>
</dbReference>
<feature type="domain" description="Major facilitator superfamily (MFS) profile" evidence="8">
    <location>
        <begin position="22"/>
        <end position="396"/>
    </location>
</feature>
<reference evidence="10" key="1">
    <citation type="journal article" date="2019" name="Int. J. Syst. Evol. Microbiol.">
        <title>The Global Catalogue of Microorganisms (GCM) 10K type strain sequencing project: providing services to taxonomists for standard genome sequencing and annotation.</title>
        <authorList>
            <consortium name="The Broad Institute Genomics Platform"/>
            <consortium name="The Broad Institute Genome Sequencing Center for Infectious Disease"/>
            <person name="Wu L."/>
            <person name="Ma J."/>
        </authorList>
    </citation>
    <scope>NUCLEOTIDE SEQUENCE [LARGE SCALE GENOMIC DNA]</scope>
    <source>
        <strain evidence="10">JCM 31202</strain>
    </source>
</reference>
<feature type="transmembrane region" description="Helical" evidence="7">
    <location>
        <begin position="220"/>
        <end position="242"/>
    </location>
</feature>
<dbReference type="EMBL" id="JBHTJA010000017">
    <property type="protein sequence ID" value="MFD0901132.1"/>
    <property type="molecule type" value="Genomic_DNA"/>
</dbReference>
<dbReference type="Gene3D" id="1.20.1250.20">
    <property type="entry name" value="MFS general substrate transporter like domains"/>
    <property type="match status" value="1"/>
</dbReference>
<evidence type="ECO:0000313" key="9">
    <source>
        <dbReference type="EMBL" id="MFD0901132.1"/>
    </source>
</evidence>
<evidence type="ECO:0000313" key="10">
    <source>
        <dbReference type="Proteomes" id="UP001596972"/>
    </source>
</evidence>
<accession>A0ABW3EPF9</accession>
<evidence type="ECO:0000259" key="8">
    <source>
        <dbReference type="PROSITE" id="PS50850"/>
    </source>
</evidence>
<feature type="transmembrane region" description="Helical" evidence="7">
    <location>
        <begin position="88"/>
        <end position="107"/>
    </location>
</feature>
<feature type="transmembrane region" description="Helical" evidence="7">
    <location>
        <begin position="345"/>
        <end position="367"/>
    </location>
</feature>
<evidence type="ECO:0000256" key="3">
    <source>
        <dbReference type="ARBA" id="ARBA00022692"/>
    </source>
</evidence>
<comment type="subcellular location">
    <subcellularLocation>
        <location evidence="1">Cell membrane</location>
        <topology evidence="1">Multi-pass membrane protein</topology>
    </subcellularLocation>
</comment>
<keyword evidence="3 7" id="KW-0812">Transmembrane</keyword>
<gene>
    <name evidence="9" type="ORF">ACFQ11_12070</name>
</gene>
<feature type="region of interest" description="Disordered" evidence="6">
    <location>
        <begin position="394"/>
        <end position="423"/>
    </location>
</feature>